<keyword evidence="3" id="KW-0503">Monooxygenase</keyword>
<dbReference type="PRINTS" id="PR00420">
    <property type="entry name" value="RNGMNOXGNASE"/>
</dbReference>
<keyword evidence="1" id="KW-0560">Oxidoreductase</keyword>
<organism evidence="3 4">
    <name type="scientific">Mycolicibacter virginiensis</name>
    <dbReference type="NCBI Taxonomy" id="1795032"/>
    <lineage>
        <taxon>Bacteria</taxon>
        <taxon>Bacillati</taxon>
        <taxon>Actinomycetota</taxon>
        <taxon>Actinomycetes</taxon>
        <taxon>Mycobacteriales</taxon>
        <taxon>Mycobacteriaceae</taxon>
        <taxon>Mycolicibacter</taxon>
    </lineage>
</organism>
<dbReference type="GO" id="GO:0008688">
    <property type="term" value="F:3-(3-hydroxyphenyl)propionate hydroxylase activity"/>
    <property type="evidence" value="ECO:0007669"/>
    <property type="project" value="TreeGrafter"/>
</dbReference>
<evidence type="ECO:0000313" key="4">
    <source>
        <dbReference type="Proteomes" id="UP000237911"/>
    </source>
</evidence>
<dbReference type="RefSeq" id="WP_105294511.1">
    <property type="nucleotide sequence ID" value="NZ_CP092430.2"/>
</dbReference>
<dbReference type="EMBL" id="PUEV01000011">
    <property type="protein sequence ID" value="PQM53848.1"/>
    <property type="molecule type" value="Genomic_DNA"/>
</dbReference>
<name>A0A9X7IRG5_9MYCO</name>
<dbReference type="Gene3D" id="3.30.70.2450">
    <property type="match status" value="1"/>
</dbReference>
<dbReference type="InterPro" id="IPR036188">
    <property type="entry name" value="FAD/NAD-bd_sf"/>
</dbReference>
<keyword evidence="4" id="KW-1185">Reference proteome</keyword>
<dbReference type="Proteomes" id="UP000237911">
    <property type="component" value="Unassembled WGS sequence"/>
</dbReference>
<dbReference type="NCBIfam" id="NF004829">
    <property type="entry name" value="PRK06183.1-3"/>
    <property type="match status" value="1"/>
</dbReference>
<dbReference type="PANTHER" id="PTHR43476">
    <property type="entry name" value="3-(3-HYDROXY-PHENYL)PROPIONATE/3-HYDROXYCINNAMIC ACID HYDROXYLASE"/>
    <property type="match status" value="1"/>
</dbReference>
<dbReference type="Gene3D" id="3.50.50.60">
    <property type="entry name" value="FAD/NAD(P)-binding domain"/>
    <property type="match status" value="1"/>
</dbReference>
<dbReference type="Pfam" id="PF01494">
    <property type="entry name" value="FAD_binding_3"/>
    <property type="match status" value="1"/>
</dbReference>
<evidence type="ECO:0000256" key="1">
    <source>
        <dbReference type="ARBA" id="ARBA00023002"/>
    </source>
</evidence>
<protein>
    <submittedName>
        <fullName evidence="3">FAD-binding monooxygenase</fullName>
    </submittedName>
</protein>
<dbReference type="PANTHER" id="PTHR43476:SF3">
    <property type="entry name" value="FAD-BINDING MONOOXYGENASE"/>
    <property type="match status" value="1"/>
</dbReference>
<sequence length="508" mass="56139">MTTDTYDVAVIGYGPTGATAANLLGRLGLKVLVVERDPDIYGRARAISTDDEVMRIWQSVGLAERLQQDMLPDRPLNFVDAKGVPFIDLKIEPRGAGHPPQQFLYQPAVDRVLREGVQRFADVDILLEHECLRVLPRDNEVELMLADLRSDTIKRVRASYVIAADGGSSPTRGQLGVGYAGRTYSERWVVIDTKVLNTWDGYDRLRFHCNPARPTVDCPTPLGHHRWEYPARDCEDERTLLDETAIWKVLEDQGITPEHVKILRAVIYSHHVRTADRWRVGRIFLAGDAAHAMPPWIGQGMSAGVRDAANLCWKLAAVINGQAQESLLDSYQTERKPHVTETTRRACMVGRIITERSPALAAVRNHVLRALSRIPGLNTRSQKLMWIPDARYADGFFAAGGRRAIGWQIPQPWVTDDQGATVRLDDILGGRWAIVHTGALPAGTTAWTELGVPAIRVDEPSLLHWLRAKKASVVVLRPDGFVYAAAKSGESLPAPPAGLAPITTGVTA</sequence>
<dbReference type="GO" id="GO:0071949">
    <property type="term" value="F:FAD binding"/>
    <property type="evidence" value="ECO:0007669"/>
    <property type="project" value="InterPro"/>
</dbReference>
<gene>
    <name evidence="3" type="ORF">C5U48_02285</name>
</gene>
<evidence type="ECO:0000259" key="2">
    <source>
        <dbReference type="Pfam" id="PF01494"/>
    </source>
</evidence>
<accession>A0A9X7IRG5</accession>
<feature type="domain" description="FAD-binding" evidence="2">
    <location>
        <begin position="6"/>
        <end position="346"/>
    </location>
</feature>
<dbReference type="AlphaFoldDB" id="A0A9X7IRG5"/>
<proteinExistence type="predicted"/>
<dbReference type="SUPFAM" id="SSF51905">
    <property type="entry name" value="FAD/NAD(P)-binding domain"/>
    <property type="match status" value="1"/>
</dbReference>
<evidence type="ECO:0000313" key="3">
    <source>
        <dbReference type="EMBL" id="PQM53848.1"/>
    </source>
</evidence>
<dbReference type="InterPro" id="IPR050631">
    <property type="entry name" value="PheA/TfdB_FAD_monoxygenase"/>
</dbReference>
<comment type="caution">
    <text evidence="3">The sequence shown here is derived from an EMBL/GenBank/DDBJ whole genome shotgun (WGS) entry which is preliminary data.</text>
</comment>
<reference evidence="3 4" key="1">
    <citation type="submission" date="2018-02" db="EMBL/GenBank/DDBJ databases">
        <title>Draft genome sequence of Mycobacterium virginiense isolated from mud of a swine farm in Japan.</title>
        <authorList>
            <person name="Ohya K."/>
        </authorList>
    </citation>
    <scope>NUCLEOTIDE SEQUENCE [LARGE SCALE GENOMIC DNA]</scope>
    <source>
        <strain evidence="3 4">GF75</strain>
    </source>
</reference>
<dbReference type="GO" id="GO:0019622">
    <property type="term" value="P:3-(3-hydroxy)phenylpropionate catabolic process"/>
    <property type="evidence" value="ECO:0007669"/>
    <property type="project" value="TreeGrafter"/>
</dbReference>
<dbReference type="InterPro" id="IPR002938">
    <property type="entry name" value="FAD-bd"/>
</dbReference>